<evidence type="ECO:0000313" key="3">
    <source>
        <dbReference type="EMBL" id="AZB16547.1"/>
    </source>
</evidence>
<name>A0AAD0YT32_CHRID</name>
<dbReference type="Pfam" id="PF00293">
    <property type="entry name" value="NUDIX"/>
    <property type="match status" value="1"/>
</dbReference>
<reference evidence="3 4" key="1">
    <citation type="submission" date="2018-11" db="EMBL/GenBank/DDBJ databases">
        <title>Proposal to divide the Flavobacteriaceae and reorganize its genera based on Amino Acid Identity values calculated from whole genome sequences.</title>
        <authorList>
            <person name="Nicholson A.C."/>
            <person name="Gulvik C.A."/>
            <person name="Whitney A.M."/>
            <person name="Humrighouse B.W."/>
            <person name="Bell M."/>
            <person name="Holmes B."/>
            <person name="Steigerwalt A.G."/>
            <person name="Villarma A."/>
            <person name="Sheth M."/>
            <person name="Batra D."/>
            <person name="Pryor J."/>
            <person name="Bernardet J.-F."/>
            <person name="Hugo C."/>
            <person name="Kampfer P."/>
            <person name="Newman J."/>
            <person name="McQuiston J.R."/>
        </authorList>
    </citation>
    <scope>NUCLEOTIDE SEQUENCE [LARGE SCALE GENOMIC DNA]</scope>
    <source>
        <strain evidence="3 4">H5559</strain>
    </source>
</reference>
<accession>A0AAD0YT32</accession>
<evidence type="ECO:0000313" key="4">
    <source>
        <dbReference type="Proteomes" id="UP000269015"/>
    </source>
</evidence>
<dbReference type="CDD" id="cd02883">
    <property type="entry name" value="NUDIX_Hydrolase"/>
    <property type="match status" value="1"/>
</dbReference>
<dbReference type="PANTHER" id="PTHR43736">
    <property type="entry name" value="ADP-RIBOSE PYROPHOSPHATASE"/>
    <property type="match status" value="1"/>
</dbReference>
<dbReference type="InterPro" id="IPR015797">
    <property type="entry name" value="NUDIX_hydrolase-like_dom_sf"/>
</dbReference>
<proteinExistence type="predicted"/>
<dbReference type="RefSeq" id="WP_082723130.1">
    <property type="nucleotide sequence ID" value="NZ_CP033930.1"/>
</dbReference>
<keyword evidence="1 3" id="KW-0378">Hydrolase</keyword>
<organism evidence="3 4">
    <name type="scientific">Chryseobacterium indologenes</name>
    <name type="common">Flavobacterium indologenes</name>
    <dbReference type="NCBI Taxonomy" id="253"/>
    <lineage>
        <taxon>Bacteria</taxon>
        <taxon>Pseudomonadati</taxon>
        <taxon>Bacteroidota</taxon>
        <taxon>Flavobacteriia</taxon>
        <taxon>Flavobacteriales</taxon>
        <taxon>Weeksellaceae</taxon>
        <taxon>Chryseobacterium group</taxon>
        <taxon>Chryseobacterium</taxon>
    </lineage>
</organism>
<evidence type="ECO:0000256" key="1">
    <source>
        <dbReference type="ARBA" id="ARBA00022801"/>
    </source>
</evidence>
<sequence length="168" mass="19714">MKNNFNIRTYACVIRNNSVLALFEKFMGNTVLKFPGGGLEFGESLLDCLHREFDEELNVKIKILEHLYTQDHIITSHFKDGRQLLSIYYVAKIMNEENLRIKDEGIEKAEWLPINIIKNPFSLIADQIAFDKLKEKYLEGFLQVFLYLFFYFEIIRTGIRLQITGIPV</sequence>
<protein>
    <submittedName>
        <fullName evidence="3">NUDIX hydrolase</fullName>
    </submittedName>
</protein>
<dbReference type="Proteomes" id="UP000269015">
    <property type="component" value="Chromosome"/>
</dbReference>
<gene>
    <name evidence="3" type="ORF">EG352_01545</name>
</gene>
<dbReference type="Gene3D" id="3.90.79.10">
    <property type="entry name" value="Nucleoside Triphosphate Pyrophosphohydrolase"/>
    <property type="match status" value="1"/>
</dbReference>
<dbReference type="PROSITE" id="PS00893">
    <property type="entry name" value="NUDIX_BOX"/>
    <property type="match status" value="1"/>
</dbReference>
<dbReference type="InterPro" id="IPR020084">
    <property type="entry name" value="NUDIX_hydrolase_CS"/>
</dbReference>
<dbReference type="PROSITE" id="PS51462">
    <property type="entry name" value="NUDIX"/>
    <property type="match status" value="1"/>
</dbReference>
<dbReference type="EMBL" id="CP033930">
    <property type="protein sequence ID" value="AZB16547.1"/>
    <property type="molecule type" value="Genomic_DNA"/>
</dbReference>
<evidence type="ECO:0000259" key="2">
    <source>
        <dbReference type="PROSITE" id="PS51462"/>
    </source>
</evidence>
<dbReference type="SUPFAM" id="SSF55811">
    <property type="entry name" value="Nudix"/>
    <property type="match status" value="1"/>
</dbReference>
<dbReference type="GO" id="GO:0016787">
    <property type="term" value="F:hydrolase activity"/>
    <property type="evidence" value="ECO:0007669"/>
    <property type="project" value="UniProtKB-KW"/>
</dbReference>
<dbReference type="AlphaFoldDB" id="A0AAD0YT32"/>
<dbReference type="InterPro" id="IPR000086">
    <property type="entry name" value="NUDIX_hydrolase_dom"/>
</dbReference>
<dbReference type="PANTHER" id="PTHR43736:SF1">
    <property type="entry name" value="DIHYDRONEOPTERIN TRIPHOSPHATE DIPHOSPHATASE"/>
    <property type="match status" value="1"/>
</dbReference>
<feature type="domain" description="Nudix hydrolase" evidence="2">
    <location>
        <begin position="4"/>
        <end position="143"/>
    </location>
</feature>